<dbReference type="Pfam" id="PF01520">
    <property type="entry name" value="Amidase_3"/>
    <property type="match status" value="1"/>
</dbReference>
<gene>
    <name evidence="4" type="ORF">SAMN02745123_01881</name>
</gene>
<dbReference type="InterPro" id="IPR036582">
    <property type="entry name" value="Mao_N_sf"/>
</dbReference>
<feature type="region of interest" description="Disordered" evidence="2">
    <location>
        <begin position="147"/>
        <end position="176"/>
    </location>
</feature>
<organism evidence="4 5">
    <name type="scientific">Desulforamulus aeronauticus DSM 10349</name>
    <dbReference type="NCBI Taxonomy" id="1121421"/>
    <lineage>
        <taxon>Bacteria</taxon>
        <taxon>Bacillati</taxon>
        <taxon>Bacillota</taxon>
        <taxon>Clostridia</taxon>
        <taxon>Eubacteriales</taxon>
        <taxon>Peptococcaceae</taxon>
        <taxon>Desulforamulus</taxon>
    </lineage>
</organism>
<dbReference type="Pfam" id="PF07833">
    <property type="entry name" value="Cu_amine_oxidN1"/>
    <property type="match status" value="1"/>
</dbReference>
<sequence length="484" mass="53718">MKKRYLLSGLLILCWLFSFPVAGLAKEPALVINDKVVKTDVSPQIIDGRMMIPLRVVSESLGAKVNWLNQEKTVTIEANQKTLKLKVNTKIAYVNDQSLTIDAPPKLIQNRTFVPLRFIGENLDSDVIWDQEKYQAIIKAREEKIDNSYLPTPNEENTNSEEPSSEEPNPENQVQNPRVLTKAEYQENEDQTIINLWVESGQHKVTELTNPDRLVIDLSDTSKGVDGEATVNTKHVSTMRVGQFTPTTTRVVLELKGKVSYQLNQSANLLNVVLVPKTTSDNSSSQQPGEGYVHRVINDNNIIVVDAGHGGKDSGGVGISGRYEKDITLPTALKLKTALESRGFQVEMTRSDDTFLELMDIVNITNRVNPFAFVSIHANKAGNPSVTGVETYTFYGTDHTLADLVQSSIISKTQQVDRKVKEAGFVVIKYTQVPSILVETGFISNQGEEDFLFDPNNQTQIAEAIAEGVAKFKEIQNKTLTSIP</sequence>
<dbReference type="InterPro" id="IPR012854">
    <property type="entry name" value="Cu_amine_oxidase-like_N"/>
</dbReference>
<dbReference type="Gene3D" id="2.60.40.3500">
    <property type="match status" value="1"/>
</dbReference>
<dbReference type="SUPFAM" id="SSF55383">
    <property type="entry name" value="Copper amine oxidase, domain N"/>
    <property type="match status" value="2"/>
</dbReference>
<dbReference type="GO" id="GO:0009253">
    <property type="term" value="P:peptidoglycan catabolic process"/>
    <property type="evidence" value="ECO:0007669"/>
    <property type="project" value="InterPro"/>
</dbReference>
<dbReference type="Pfam" id="PF11741">
    <property type="entry name" value="AMIN"/>
    <property type="match status" value="1"/>
</dbReference>
<dbReference type="OrthoDB" id="9806267at2"/>
<dbReference type="SUPFAM" id="SSF53187">
    <property type="entry name" value="Zn-dependent exopeptidases"/>
    <property type="match status" value="1"/>
</dbReference>
<dbReference type="RefSeq" id="WP_072913475.1">
    <property type="nucleotide sequence ID" value="NZ_FRAR01000013.1"/>
</dbReference>
<dbReference type="Gene3D" id="3.30.457.10">
    <property type="entry name" value="Copper amine oxidase-like, N-terminal domain"/>
    <property type="match status" value="1"/>
</dbReference>
<dbReference type="GO" id="GO:0008745">
    <property type="term" value="F:N-acetylmuramoyl-L-alanine amidase activity"/>
    <property type="evidence" value="ECO:0007669"/>
    <property type="project" value="InterPro"/>
</dbReference>
<feature type="domain" description="MurNAc-LAA" evidence="3">
    <location>
        <begin position="362"/>
        <end position="470"/>
    </location>
</feature>
<dbReference type="STRING" id="1121421.SAMN02745123_01881"/>
<dbReference type="EMBL" id="FRAR01000013">
    <property type="protein sequence ID" value="SHK43999.1"/>
    <property type="molecule type" value="Genomic_DNA"/>
</dbReference>
<keyword evidence="1" id="KW-0378">Hydrolase</keyword>
<protein>
    <submittedName>
        <fullName evidence="4">N-acetylmuramoyl-L-alanine amidase</fullName>
    </submittedName>
</protein>
<evidence type="ECO:0000259" key="3">
    <source>
        <dbReference type="SMART" id="SM00646"/>
    </source>
</evidence>
<dbReference type="InterPro" id="IPR021731">
    <property type="entry name" value="AMIN_dom"/>
</dbReference>
<reference evidence="5" key="1">
    <citation type="submission" date="2016-11" db="EMBL/GenBank/DDBJ databases">
        <authorList>
            <person name="Varghese N."/>
            <person name="Submissions S."/>
        </authorList>
    </citation>
    <scope>NUCLEOTIDE SEQUENCE [LARGE SCALE GENOMIC DNA]</scope>
    <source>
        <strain evidence="5">DSM 10349</strain>
    </source>
</reference>
<dbReference type="PANTHER" id="PTHR30404">
    <property type="entry name" value="N-ACETYLMURAMOYL-L-ALANINE AMIDASE"/>
    <property type="match status" value="1"/>
</dbReference>
<keyword evidence="5" id="KW-1185">Reference proteome</keyword>
<dbReference type="InterPro" id="IPR002508">
    <property type="entry name" value="MurNAc-LAA_cat"/>
</dbReference>
<evidence type="ECO:0000256" key="2">
    <source>
        <dbReference type="SAM" id="MobiDB-lite"/>
    </source>
</evidence>
<accession>A0A1M6SH72</accession>
<dbReference type="AlphaFoldDB" id="A0A1M6SH72"/>
<feature type="compositionally biased region" description="Low complexity" evidence="2">
    <location>
        <begin position="151"/>
        <end position="162"/>
    </location>
</feature>
<dbReference type="SMART" id="SM00646">
    <property type="entry name" value="Ami_3"/>
    <property type="match status" value="1"/>
</dbReference>
<name>A0A1M6SH72_9FIRM</name>
<dbReference type="GO" id="GO:0030288">
    <property type="term" value="C:outer membrane-bounded periplasmic space"/>
    <property type="evidence" value="ECO:0007669"/>
    <property type="project" value="TreeGrafter"/>
</dbReference>
<dbReference type="InterPro" id="IPR050695">
    <property type="entry name" value="N-acetylmuramoyl_amidase_3"/>
</dbReference>
<dbReference type="Proteomes" id="UP000183997">
    <property type="component" value="Unassembled WGS sequence"/>
</dbReference>
<evidence type="ECO:0000256" key="1">
    <source>
        <dbReference type="ARBA" id="ARBA00022801"/>
    </source>
</evidence>
<evidence type="ECO:0000313" key="4">
    <source>
        <dbReference type="EMBL" id="SHK43999.1"/>
    </source>
</evidence>
<proteinExistence type="predicted"/>
<dbReference type="PANTHER" id="PTHR30404:SF0">
    <property type="entry name" value="N-ACETYLMURAMOYL-L-ALANINE AMIDASE AMIC"/>
    <property type="match status" value="1"/>
</dbReference>
<evidence type="ECO:0000313" key="5">
    <source>
        <dbReference type="Proteomes" id="UP000183997"/>
    </source>
</evidence>
<dbReference type="CDD" id="cd02696">
    <property type="entry name" value="MurNAc-LAA"/>
    <property type="match status" value="1"/>
</dbReference>
<dbReference type="Gene3D" id="3.40.630.40">
    <property type="entry name" value="Zn-dependent exopeptidases"/>
    <property type="match status" value="1"/>
</dbReference>